<evidence type="ECO:0000313" key="1">
    <source>
        <dbReference type="EMBL" id="MCW4127291.1"/>
    </source>
</evidence>
<name>A0AAP3BC85_9BACT</name>
<dbReference type="EMBL" id="JAPDVK010000001">
    <property type="protein sequence ID" value="MCW4127291.1"/>
    <property type="molecule type" value="Genomic_DNA"/>
</dbReference>
<dbReference type="AlphaFoldDB" id="A0AAP3BC85"/>
<reference evidence="1" key="1">
    <citation type="submission" date="2022-11" db="EMBL/GenBank/DDBJ databases">
        <title>Genomic repertoires linked with pathogenic potency of arthritogenic Prevotella copri isolated from the gut of rheumatoid arthritis patients.</title>
        <authorList>
            <person name="Nii T."/>
            <person name="Maeda Y."/>
            <person name="Motooka D."/>
            <person name="Naito M."/>
            <person name="Matsumoto Y."/>
            <person name="Ogawa T."/>
            <person name="Oguro-Igashira E."/>
            <person name="Kishikawa T."/>
            <person name="Yamashita M."/>
            <person name="Koizumi S."/>
            <person name="Kurakawa T."/>
            <person name="Okumura R."/>
            <person name="Kayama H."/>
            <person name="Murakami M."/>
            <person name="Sakaguchi T."/>
            <person name="Das B."/>
            <person name="Nakamura S."/>
            <person name="Okada Y."/>
            <person name="Kumanogoh A."/>
            <person name="Takeda K."/>
        </authorList>
    </citation>
    <scope>NUCLEOTIDE SEQUENCE</scope>
    <source>
        <strain evidence="1">F3-75</strain>
    </source>
</reference>
<sequence length="82" mass="8984">MAGTGITGANAIPTTLLATGEEERERLKVCSVRINSTSSYCQSRTTQLNLREFSLSGVHHAVRHRQTDCTKLVCIFTENAMA</sequence>
<protein>
    <submittedName>
        <fullName evidence="1">Uncharacterized protein</fullName>
    </submittedName>
</protein>
<gene>
    <name evidence="1" type="ORF">ONT16_03180</name>
</gene>
<dbReference type="Proteomes" id="UP001209344">
    <property type="component" value="Unassembled WGS sequence"/>
</dbReference>
<evidence type="ECO:0000313" key="2">
    <source>
        <dbReference type="Proteomes" id="UP001209344"/>
    </source>
</evidence>
<organism evidence="1 2">
    <name type="scientific">Segatella copri</name>
    <dbReference type="NCBI Taxonomy" id="165179"/>
    <lineage>
        <taxon>Bacteria</taxon>
        <taxon>Pseudomonadati</taxon>
        <taxon>Bacteroidota</taxon>
        <taxon>Bacteroidia</taxon>
        <taxon>Bacteroidales</taxon>
        <taxon>Prevotellaceae</taxon>
        <taxon>Segatella</taxon>
    </lineage>
</organism>
<proteinExistence type="predicted"/>
<accession>A0AAP3BC85</accession>
<comment type="caution">
    <text evidence="1">The sequence shown here is derived from an EMBL/GenBank/DDBJ whole genome shotgun (WGS) entry which is preliminary data.</text>
</comment>